<comment type="caution">
    <text evidence="2">The sequence shown here is derived from an EMBL/GenBank/DDBJ whole genome shotgun (WGS) entry which is preliminary data.</text>
</comment>
<keyword evidence="1" id="KW-0472">Membrane</keyword>
<organism evidence="2 3">
    <name type="scientific">Nephila pilipes</name>
    <name type="common">Giant wood spider</name>
    <name type="synonym">Nephila maculata</name>
    <dbReference type="NCBI Taxonomy" id="299642"/>
    <lineage>
        <taxon>Eukaryota</taxon>
        <taxon>Metazoa</taxon>
        <taxon>Ecdysozoa</taxon>
        <taxon>Arthropoda</taxon>
        <taxon>Chelicerata</taxon>
        <taxon>Arachnida</taxon>
        <taxon>Araneae</taxon>
        <taxon>Araneomorphae</taxon>
        <taxon>Entelegynae</taxon>
        <taxon>Araneoidea</taxon>
        <taxon>Nephilidae</taxon>
        <taxon>Nephila</taxon>
    </lineage>
</organism>
<keyword evidence="1" id="KW-0812">Transmembrane</keyword>
<proteinExistence type="predicted"/>
<evidence type="ECO:0000313" key="2">
    <source>
        <dbReference type="EMBL" id="GFT23659.1"/>
    </source>
</evidence>
<dbReference type="Proteomes" id="UP000887013">
    <property type="component" value="Unassembled WGS sequence"/>
</dbReference>
<reference evidence="2" key="1">
    <citation type="submission" date="2020-08" db="EMBL/GenBank/DDBJ databases">
        <title>Multicomponent nature underlies the extraordinary mechanical properties of spider dragline silk.</title>
        <authorList>
            <person name="Kono N."/>
            <person name="Nakamura H."/>
            <person name="Mori M."/>
            <person name="Yoshida Y."/>
            <person name="Ohtoshi R."/>
            <person name="Malay A.D."/>
            <person name="Moran D.A.P."/>
            <person name="Tomita M."/>
            <person name="Numata K."/>
            <person name="Arakawa K."/>
        </authorList>
    </citation>
    <scope>NUCLEOTIDE SEQUENCE</scope>
</reference>
<name>A0A8X6TK69_NEPPI</name>
<accession>A0A8X6TK69</accession>
<keyword evidence="1" id="KW-1133">Transmembrane helix</keyword>
<gene>
    <name evidence="2" type="ORF">NPIL_5811</name>
</gene>
<evidence type="ECO:0000256" key="1">
    <source>
        <dbReference type="SAM" id="Phobius"/>
    </source>
</evidence>
<feature type="transmembrane region" description="Helical" evidence="1">
    <location>
        <begin position="20"/>
        <end position="46"/>
    </location>
</feature>
<dbReference type="EMBL" id="BMAW01059934">
    <property type="protein sequence ID" value="GFT23659.1"/>
    <property type="molecule type" value="Genomic_DNA"/>
</dbReference>
<keyword evidence="3" id="KW-1185">Reference proteome</keyword>
<evidence type="ECO:0000313" key="3">
    <source>
        <dbReference type="Proteomes" id="UP000887013"/>
    </source>
</evidence>
<dbReference type="AlphaFoldDB" id="A0A8X6TK69"/>
<protein>
    <submittedName>
        <fullName evidence="2">Uncharacterized protein</fullName>
    </submittedName>
</protein>
<sequence length="114" mass="12523">MAGRREPQDVTRVLTEEEVITYLQLIGCFVLLQCVVVGVVVVIVLYEGPRMHVVRHTAALDGQALGEILFGSFPLHPHLVLPVVFVAGHDVVIQHVVSTVSTRRGSAAKKKEQF</sequence>